<evidence type="ECO:0000313" key="5">
    <source>
        <dbReference type="Proteomes" id="UP000185207"/>
    </source>
</evidence>
<gene>
    <name evidence="4" type="ORF">SAMN05444409_2997</name>
</gene>
<name>A0A1N6ITZ3_9FLAO</name>
<dbReference type="EMBL" id="FSRK01000002">
    <property type="protein sequence ID" value="SIO35463.1"/>
    <property type="molecule type" value="Genomic_DNA"/>
</dbReference>
<dbReference type="Pfam" id="PF18962">
    <property type="entry name" value="Por_Secre_tail"/>
    <property type="match status" value="1"/>
</dbReference>
<reference evidence="5" key="1">
    <citation type="submission" date="2016-11" db="EMBL/GenBank/DDBJ databases">
        <authorList>
            <person name="Varghese N."/>
            <person name="Submissions S."/>
        </authorList>
    </citation>
    <scope>NUCLEOTIDE SEQUENCE [LARGE SCALE GENOMIC DNA]</scope>
    <source>
        <strain evidence="5">DSM 27623</strain>
    </source>
</reference>
<dbReference type="RefSeq" id="WP_074236130.1">
    <property type="nucleotide sequence ID" value="NZ_FSRK01000002.1"/>
</dbReference>
<evidence type="ECO:0000256" key="1">
    <source>
        <dbReference type="ARBA" id="ARBA00022729"/>
    </source>
</evidence>
<organism evidence="4 5">
    <name type="scientific">Epilithonimonas zeae</name>
    <dbReference type="NCBI Taxonomy" id="1416779"/>
    <lineage>
        <taxon>Bacteria</taxon>
        <taxon>Pseudomonadati</taxon>
        <taxon>Bacteroidota</taxon>
        <taxon>Flavobacteriia</taxon>
        <taxon>Flavobacteriales</taxon>
        <taxon>Weeksellaceae</taxon>
        <taxon>Chryseobacterium group</taxon>
        <taxon>Epilithonimonas</taxon>
    </lineage>
</organism>
<feature type="chain" id="PRO_5012817048" evidence="2">
    <location>
        <begin position="19"/>
        <end position="321"/>
    </location>
</feature>
<keyword evidence="1 2" id="KW-0732">Signal</keyword>
<sequence>MKKIYLMASIVTMVAANAQVSINDNFESYPVGSYFGGTWSNWSGASGAENLRITTAQAASGTKSGTISVDGQDVIMKVPTAVSGVHTFQWKMLVPADKSAWLAFMEDTSNPANYGTDSMPFKLNFNTNTVIGTDNYDNKMYLSLYASDTSVSLTPPIDYPIGQWATYKVVFDLDSAIVSFYINGTKIIETDYTAPGLSVGGADLWKFDTGNIFITGSTSTNDPCEWYIDDFVYGEGDLATTEVTANSFSVYPTLVSNQVFNVSGKSKISSVEVYNIAGQQVLKLAPNATSVEVNTSKLVPGTYIVNVTGEQTKLSKKIIVK</sequence>
<dbReference type="GO" id="GO:0004553">
    <property type="term" value="F:hydrolase activity, hydrolyzing O-glycosyl compounds"/>
    <property type="evidence" value="ECO:0007669"/>
    <property type="project" value="UniProtKB-ARBA"/>
</dbReference>
<dbReference type="Proteomes" id="UP000185207">
    <property type="component" value="Unassembled WGS sequence"/>
</dbReference>
<protein>
    <submittedName>
        <fullName evidence="4">Por secretion system C-terminal sorting domain-containing protein</fullName>
    </submittedName>
</protein>
<dbReference type="OrthoDB" id="862563at2"/>
<dbReference type="InterPro" id="IPR013320">
    <property type="entry name" value="ConA-like_dom_sf"/>
</dbReference>
<feature type="domain" description="Secretion system C-terminal sorting" evidence="3">
    <location>
        <begin position="251"/>
        <end position="320"/>
    </location>
</feature>
<proteinExistence type="predicted"/>
<keyword evidence="5" id="KW-1185">Reference proteome</keyword>
<dbReference type="STRING" id="1416779.SAMN05444409_2997"/>
<dbReference type="Gene3D" id="2.60.120.200">
    <property type="match status" value="1"/>
</dbReference>
<evidence type="ECO:0000256" key="2">
    <source>
        <dbReference type="SAM" id="SignalP"/>
    </source>
</evidence>
<dbReference type="NCBIfam" id="TIGR04183">
    <property type="entry name" value="Por_Secre_tail"/>
    <property type="match status" value="1"/>
</dbReference>
<evidence type="ECO:0000259" key="3">
    <source>
        <dbReference type="Pfam" id="PF18962"/>
    </source>
</evidence>
<feature type="signal peptide" evidence="2">
    <location>
        <begin position="1"/>
        <end position="18"/>
    </location>
</feature>
<dbReference type="GO" id="GO:0005975">
    <property type="term" value="P:carbohydrate metabolic process"/>
    <property type="evidence" value="ECO:0007669"/>
    <property type="project" value="UniProtKB-ARBA"/>
</dbReference>
<dbReference type="AlphaFoldDB" id="A0A1N6ITZ3"/>
<evidence type="ECO:0000313" key="4">
    <source>
        <dbReference type="EMBL" id="SIO35463.1"/>
    </source>
</evidence>
<dbReference type="InterPro" id="IPR026444">
    <property type="entry name" value="Secre_tail"/>
</dbReference>
<accession>A0A1N6ITZ3</accession>
<dbReference type="SUPFAM" id="SSF49899">
    <property type="entry name" value="Concanavalin A-like lectins/glucanases"/>
    <property type="match status" value="1"/>
</dbReference>